<reference evidence="2" key="1">
    <citation type="journal article" date="2014" name="Science">
        <title>Ancient hybridizations among the ancestral genomes of bread wheat.</title>
        <authorList>
            <consortium name="International Wheat Genome Sequencing Consortium,"/>
            <person name="Marcussen T."/>
            <person name="Sandve S.R."/>
            <person name="Heier L."/>
            <person name="Spannagl M."/>
            <person name="Pfeifer M."/>
            <person name="Jakobsen K.S."/>
            <person name="Wulff B.B."/>
            <person name="Steuernagel B."/>
            <person name="Mayer K.F."/>
            <person name="Olsen O.A."/>
        </authorList>
    </citation>
    <scope>NUCLEOTIDE SEQUENCE [LARGE SCALE GENOMIC DNA]</scope>
    <source>
        <strain evidence="2">cv. AL8/78</strain>
    </source>
</reference>
<accession>A0A452YDG6</accession>
<name>A0A452YDG6_AEGTS</name>
<keyword evidence="2" id="KW-1185">Reference proteome</keyword>
<dbReference type="GO" id="GO:0016020">
    <property type="term" value="C:membrane"/>
    <property type="evidence" value="ECO:0007669"/>
    <property type="project" value="TreeGrafter"/>
</dbReference>
<reference evidence="1" key="5">
    <citation type="journal article" date="2021" name="G3 (Bethesda)">
        <title>Aegilops tauschii genome assembly Aet v5.0 features greater sequence contiguity and improved annotation.</title>
        <authorList>
            <person name="Wang L."/>
            <person name="Zhu T."/>
            <person name="Rodriguez J.C."/>
            <person name="Deal K.R."/>
            <person name="Dubcovsky J."/>
            <person name="McGuire P.E."/>
            <person name="Lux T."/>
            <person name="Spannagl M."/>
            <person name="Mayer K.F.X."/>
            <person name="Baldrich P."/>
            <person name="Meyers B.C."/>
            <person name="Huo N."/>
            <person name="Gu Y.Q."/>
            <person name="Zhou H."/>
            <person name="Devos K.M."/>
            <person name="Bennetzen J.L."/>
            <person name="Unver T."/>
            <person name="Budak H."/>
            <person name="Gulick P.J."/>
            <person name="Galiba G."/>
            <person name="Kalapos B."/>
            <person name="Nelson D.R."/>
            <person name="Li P."/>
            <person name="You F.M."/>
            <person name="Luo M.C."/>
            <person name="Dvorak J."/>
        </authorList>
    </citation>
    <scope>NUCLEOTIDE SEQUENCE [LARGE SCALE GENOMIC DNA]</scope>
    <source>
        <strain evidence="1">cv. AL8/78</strain>
    </source>
</reference>
<dbReference type="Gene3D" id="3.40.50.1820">
    <property type="entry name" value="alpha/beta hydrolase"/>
    <property type="match status" value="1"/>
</dbReference>
<evidence type="ECO:0000313" key="2">
    <source>
        <dbReference type="Proteomes" id="UP000015105"/>
    </source>
</evidence>
<dbReference type="Proteomes" id="UP000015105">
    <property type="component" value="Chromosome 1D"/>
</dbReference>
<evidence type="ECO:0008006" key="3">
    <source>
        <dbReference type="Google" id="ProtNLM"/>
    </source>
</evidence>
<dbReference type="AlphaFoldDB" id="A0A452YDG6"/>
<dbReference type="PANTHER" id="PTHR22753:SF14">
    <property type="entry name" value="MONOACYLGLYCEROL_DIACYLGLYCEROL O-ACYLTRANSFERASE"/>
    <property type="match status" value="1"/>
</dbReference>
<reference evidence="2" key="2">
    <citation type="journal article" date="2017" name="Nat. Plants">
        <title>The Aegilops tauschii genome reveals multiple impacts of transposons.</title>
        <authorList>
            <person name="Zhao G."/>
            <person name="Zou C."/>
            <person name="Li K."/>
            <person name="Wang K."/>
            <person name="Li T."/>
            <person name="Gao L."/>
            <person name="Zhang X."/>
            <person name="Wang H."/>
            <person name="Yang Z."/>
            <person name="Liu X."/>
            <person name="Jiang W."/>
            <person name="Mao L."/>
            <person name="Kong X."/>
            <person name="Jiao Y."/>
            <person name="Jia J."/>
        </authorList>
    </citation>
    <scope>NUCLEOTIDE SEQUENCE [LARGE SCALE GENOMIC DNA]</scope>
    <source>
        <strain evidence="2">cv. AL8/78</strain>
    </source>
</reference>
<organism evidence="1 2">
    <name type="scientific">Aegilops tauschii subsp. strangulata</name>
    <name type="common">Goatgrass</name>
    <dbReference type="NCBI Taxonomy" id="200361"/>
    <lineage>
        <taxon>Eukaryota</taxon>
        <taxon>Viridiplantae</taxon>
        <taxon>Streptophyta</taxon>
        <taxon>Embryophyta</taxon>
        <taxon>Tracheophyta</taxon>
        <taxon>Spermatophyta</taxon>
        <taxon>Magnoliopsida</taxon>
        <taxon>Liliopsida</taxon>
        <taxon>Poales</taxon>
        <taxon>Poaceae</taxon>
        <taxon>BOP clade</taxon>
        <taxon>Pooideae</taxon>
        <taxon>Triticodae</taxon>
        <taxon>Triticeae</taxon>
        <taxon>Triticinae</taxon>
        <taxon>Aegilops</taxon>
    </lineage>
</organism>
<reference evidence="1" key="4">
    <citation type="submission" date="2019-03" db="UniProtKB">
        <authorList>
            <consortium name="EnsemblPlants"/>
        </authorList>
    </citation>
    <scope>IDENTIFICATION</scope>
</reference>
<dbReference type="EnsemblPlants" id="AET1Gv20380800.11">
    <property type="protein sequence ID" value="AET1Gv20380800.11"/>
    <property type="gene ID" value="AET1Gv20380800"/>
</dbReference>
<dbReference type="PANTHER" id="PTHR22753">
    <property type="entry name" value="TRANSMEMBRANE PROTEIN 68"/>
    <property type="match status" value="1"/>
</dbReference>
<proteinExistence type="predicted"/>
<dbReference type="InterPro" id="IPR029058">
    <property type="entry name" value="AB_hydrolase_fold"/>
</dbReference>
<sequence length="113" mass="12565">MLTGLLQIVEKSIQYEHDLSPNRPIYLVGDSFGGCLALAAAARNPHIDLVLLRPRQRLRNLSMACHPNRDINPSVIHLSHLAPSSIDSLCCAFCNNAHDYIQLVHESNTCIHD</sequence>
<dbReference type="SUPFAM" id="SSF53474">
    <property type="entry name" value="alpha/beta-Hydrolases"/>
    <property type="match status" value="1"/>
</dbReference>
<protein>
    <recommendedName>
        <fullName evidence="3">Serine aminopeptidase S33 domain-containing protein</fullName>
    </recommendedName>
</protein>
<evidence type="ECO:0000313" key="1">
    <source>
        <dbReference type="EnsemblPlants" id="AET1Gv20380800.11"/>
    </source>
</evidence>
<reference evidence="1" key="3">
    <citation type="journal article" date="2017" name="Nature">
        <title>Genome sequence of the progenitor of the wheat D genome Aegilops tauschii.</title>
        <authorList>
            <person name="Luo M.C."/>
            <person name="Gu Y.Q."/>
            <person name="Puiu D."/>
            <person name="Wang H."/>
            <person name="Twardziok S.O."/>
            <person name="Deal K.R."/>
            <person name="Huo N."/>
            <person name="Zhu T."/>
            <person name="Wang L."/>
            <person name="Wang Y."/>
            <person name="McGuire P.E."/>
            <person name="Liu S."/>
            <person name="Long H."/>
            <person name="Ramasamy R.K."/>
            <person name="Rodriguez J.C."/>
            <person name="Van S.L."/>
            <person name="Yuan L."/>
            <person name="Wang Z."/>
            <person name="Xia Z."/>
            <person name="Xiao L."/>
            <person name="Anderson O.D."/>
            <person name="Ouyang S."/>
            <person name="Liang Y."/>
            <person name="Zimin A.V."/>
            <person name="Pertea G."/>
            <person name="Qi P."/>
            <person name="Bennetzen J.L."/>
            <person name="Dai X."/>
            <person name="Dawson M.W."/>
            <person name="Muller H.G."/>
            <person name="Kugler K."/>
            <person name="Rivarola-Duarte L."/>
            <person name="Spannagl M."/>
            <person name="Mayer K.F.X."/>
            <person name="Lu F.H."/>
            <person name="Bevan M.W."/>
            <person name="Leroy P."/>
            <person name="Li P."/>
            <person name="You F.M."/>
            <person name="Sun Q."/>
            <person name="Liu Z."/>
            <person name="Lyons E."/>
            <person name="Wicker T."/>
            <person name="Salzberg S.L."/>
            <person name="Devos K.M."/>
            <person name="Dvorak J."/>
        </authorList>
    </citation>
    <scope>NUCLEOTIDE SEQUENCE [LARGE SCALE GENOMIC DNA]</scope>
    <source>
        <strain evidence="1">cv. AL8/78</strain>
    </source>
</reference>
<dbReference type="Gramene" id="AET1Gv20380800.11">
    <property type="protein sequence ID" value="AET1Gv20380800.11"/>
    <property type="gene ID" value="AET1Gv20380800"/>
</dbReference>